<evidence type="ECO:0000256" key="4">
    <source>
        <dbReference type="ARBA" id="ARBA00022723"/>
    </source>
</evidence>
<dbReference type="GO" id="GO:0000785">
    <property type="term" value="C:chromatin"/>
    <property type="evidence" value="ECO:0007669"/>
    <property type="project" value="TreeGrafter"/>
</dbReference>
<dbReference type="UniPathway" id="UPA00886"/>
<dbReference type="Gene3D" id="3.30.40.10">
    <property type="entry name" value="Zinc/RING finger domain, C3HC4 (zinc finger)"/>
    <property type="match status" value="1"/>
</dbReference>
<dbReference type="PANTHER" id="PTHR10782">
    <property type="entry name" value="ZINC FINGER MIZ DOMAIN-CONTAINING PROTEIN"/>
    <property type="match status" value="1"/>
</dbReference>
<feature type="domain" description="SP-RING-type" evidence="10">
    <location>
        <begin position="282"/>
        <end position="363"/>
    </location>
</feature>
<dbReference type="STRING" id="1037660.A0A066WHY8"/>
<sequence>MPTRETERLRIPSFTRSFVICSLRKGISCRQAIPTTTGPTTVPKSLKRLEARRLLALMVHHRRRSHRPTFHQNRPITHRPMRIFCLLQRPFGASADVTYAATVPQTGSFAISPFYQFKSVVGQIAKATRGPYERKRVTFRITLSTQQFESLKGPNATHTLLLLCSPFEQYSVSSVACPAPIEFPSQAEVRVNDKTLTHSFKGTKKYPGRVAPPDLKNIGDTLGDVFSIPLNTIEFWYVCATRDYACAIVHVEKIPVEKLVAALQDNILSKESVLATMKARAQDDDIVAGAATVSLKDPLSLMKMTKPARSKNCDHVQCFDPMMFLRTHEQSPSWSCPICSNKIRWSDVIIDEYMSDIIANVGKDVELVIVEPDGSWHVQGEESPEANTPRRKEDSGVIMDQPTNANPSAIDLRDVEDSPPNPVTARISRLGGVSRLSGSGVSTPGRSSDVIDLTADSDDDEPAILLPPMTTSTIAGQKRPAEEELLDSKGMVGRFPAPKRSHSSIDPNDRMANGSTLDSMGSGNGDGADGPQTASQRSRLADGSEVSPETMDRFFRADSPADVSGDRSGT</sequence>
<proteinExistence type="inferred from homology"/>
<evidence type="ECO:0000259" key="10">
    <source>
        <dbReference type="PROSITE" id="PS51044"/>
    </source>
</evidence>
<gene>
    <name evidence="12" type="ORF">K437DRAFT_32972</name>
</gene>
<dbReference type="GO" id="GO:0008270">
    <property type="term" value="F:zinc ion binding"/>
    <property type="evidence" value="ECO:0007669"/>
    <property type="project" value="UniProtKB-KW"/>
</dbReference>
<organism evidence="12 13">
    <name type="scientific">Tilletiaria anomala (strain ATCC 24038 / CBS 436.72 / UBC 951)</name>
    <dbReference type="NCBI Taxonomy" id="1037660"/>
    <lineage>
        <taxon>Eukaryota</taxon>
        <taxon>Fungi</taxon>
        <taxon>Dikarya</taxon>
        <taxon>Basidiomycota</taxon>
        <taxon>Ustilaginomycotina</taxon>
        <taxon>Exobasidiomycetes</taxon>
        <taxon>Georgefischeriales</taxon>
        <taxon>Tilletiariaceae</taxon>
        <taxon>Tilletiaria</taxon>
    </lineage>
</organism>
<reference evidence="12 13" key="1">
    <citation type="submission" date="2014-05" db="EMBL/GenBank/DDBJ databases">
        <title>Draft genome sequence of a rare smut relative, Tilletiaria anomala UBC 951.</title>
        <authorList>
            <consortium name="DOE Joint Genome Institute"/>
            <person name="Toome M."/>
            <person name="Kuo A."/>
            <person name="Henrissat B."/>
            <person name="Lipzen A."/>
            <person name="Tritt A."/>
            <person name="Yoshinaga Y."/>
            <person name="Zane M."/>
            <person name="Barry K."/>
            <person name="Grigoriev I.V."/>
            <person name="Spatafora J.W."/>
            <person name="Aimea M.C."/>
        </authorList>
    </citation>
    <scope>NUCLEOTIDE SEQUENCE [LARGE SCALE GENOMIC DNA]</scope>
    <source>
        <strain evidence="12 13">UBC 951</strain>
    </source>
</reference>
<feature type="region of interest" description="Disordered" evidence="9">
    <location>
        <begin position="474"/>
        <end position="570"/>
    </location>
</feature>
<keyword evidence="5 8" id="KW-0863">Zinc-finger</keyword>
<feature type="region of interest" description="Disordered" evidence="9">
    <location>
        <begin position="376"/>
        <end position="423"/>
    </location>
</feature>
<dbReference type="InterPro" id="IPR013083">
    <property type="entry name" value="Znf_RING/FYVE/PHD"/>
</dbReference>
<dbReference type="InterPro" id="IPR004181">
    <property type="entry name" value="Znf_MIZ"/>
</dbReference>
<name>A0A066WHY8_TILAU</name>
<evidence type="ECO:0000256" key="9">
    <source>
        <dbReference type="SAM" id="MobiDB-lite"/>
    </source>
</evidence>
<dbReference type="PROSITE" id="PS51466">
    <property type="entry name" value="PINIT"/>
    <property type="match status" value="1"/>
</dbReference>
<evidence type="ECO:0000313" key="12">
    <source>
        <dbReference type="EMBL" id="KDN52148.1"/>
    </source>
</evidence>
<dbReference type="Pfam" id="PF14324">
    <property type="entry name" value="PINIT"/>
    <property type="match status" value="1"/>
</dbReference>
<evidence type="ECO:0000256" key="7">
    <source>
        <dbReference type="ARBA" id="ARBA00022833"/>
    </source>
</evidence>
<comment type="similarity">
    <text evidence="2">Belongs to the PIAS family.</text>
</comment>
<dbReference type="HOGENOM" id="CLU_478317_0_0_1"/>
<comment type="caution">
    <text evidence="12">The sequence shown here is derived from an EMBL/GenBank/DDBJ whole genome shotgun (WGS) entry which is preliminary data.</text>
</comment>
<dbReference type="InterPro" id="IPR038654">
    <property type="entry name" value="PINIT_sf"/>
</dbReference>
<protein>
    <recommendedName>
        <fullName evidence="14">SP-RING-type domain-containing protein</fullName>
    </recommendedName>
</protein>
<evidence type="ECO:0000256" key="1">
    <source>
        <dbReference type="ARBA" id="ARBA00004718"/>
    </source>
</evidence>
<dbReference type="GO" id="GO:0016925">
    <property type="term" value="P:protein sumoylation"/>
    <property type="evidence" value="ECO:0007669"/>
    <property type="project" value="UniProtKB-UniPathway"/>
</dbReference>
<evidence type="ECO:0000313" key="13">
    <source>
        <dbReference type="Proteomes" id="UP000027361"/>
    </source>
</evidence>
<dbReference type="PROSITE" id="PS51044">
    <property type="entry name" value="ZF_SP_RING"/>
    <property type="match status" value="1"/>
</dbReference>
<evidence type="ECO:0000256" key="2">
    <source>
        <dbReference type="ARBA" id="ARBA00005383"/>
    </source>
</evidence>
<evidence type="ECO:0000256" key="8">
    <source>
        <dbReference type="PROSITE-ProRule" id="PRU00452"/>
    </source>
</evidence>
<dbReference type="EMBL" id="JMSN01000013">
    <property type="protein sequence ID" value="KDN52148.1"/>
    <property type="molecule type" value="Genomic_DNA"/>
</dbReference>
<keyword evidence="4" id="KW-0479">Metal-binding</keyword>
<dbReference type="InParanoid" id="A0A066WHY8"/>
<dbReference type="OMA" id="PNDRMAN"/>
<accession>A0A066WHY8</accession>
<evidence type="ECO:0000256" key="6">
    <source>
        <dbReference type="ARBA" id="ARBA00022786"/>
    </source>
</evidence>
<dbReference type="RefSeq" id="XP_013244966.1">
    <property type="nucleotide sequence ID" value="XM_013389512.1"/>
</dbReference>
<evidence type="ECO:0000259" key="11">
    <source>
        <dbReference type="PROSITE" id="PS51466"/>
    </source>
</evidence>
<keyword evidence="13" id="KW-1185">Reference proteome</keyword>
<keyword evidence="3" id="KW-0808">Transferase</keyword>
<dbReference type="PANTHER" id="PTHR10782:SF4">
    <property type="entry name" value="TONALLI, ISOFORM E"/>
    <property type="match status" value="1"/>
</dbReference>
<dbReference type="Proteomes" id="UP000027361">
    <property type="component" value="Unassembled WGS sequence"/>
</dbReference>
<evidence type="ECO:0000256" key="5">
    <source>
        <dbReference type="ARBA" id="ARBA00022771"/>
    </source>
</evidence>
<evidence type="ECO:0008006" key="14">
    <source>
        <dbReference type="Google" id="ProtNLM"/>
    </source>
</evidence>
<keyword evidence="7" id="KW-0862">Zinc</keyword>
<dbReference type="Gene3D" id="2.60.120.780">
    <property type="entry name" value="PINIT domain"/>
    <property type="match status" value="1"/>
</dbReference>
<evidence type="ECO:0000256" key="3">
    <source>
        <dbReference type="ARBA" id="ARBA00022679"/>
    </source>
</evidence>
<dbReference type="AlphaFoldDB" id="A0A066WHY8"/>
<keyword evidence="6" id="KW-0833">Ubl conjugation pathway</keyword>
<feature type="domain" description="PINIT" evidence="11">
    <location>
        <begin position="98"/>
        <end position="254"/>
    </location>
</feature>
<dbReference type="InterPro" id="IPR023321">
    <property type="entry name" value="PINIT"/>
</dbReference>
<dbReference type="GO" id="GO:0061665">
    <property type="term" value="F:SUMO ligase activity"/>
    <property type="evidence" value="ECO:0007669"/>
    <property type="project" value="TreeGrafter"/>
</dbReference>
<dbReference type="Pfam" id="PF02891">
    <property type="entry name" value="zf-MIZ"/>
    <property type="match status" value="1"/>
</dbReference>
<dbReference type="GeneID" id="25267382"/>
<dbReference type="OrthoDB" id="28127at2759"/>
<comment type="pathway">
    <text evidence="1">Protein modification; protein sumoylation.</text>
</comment>